<organism evidence="1 2">
    <name type="scientific">Sandaracinus amylolyticus</name>
    <dbReference type="NCBI Taxonomy" id="927083"/>
    <lineage>
        <taxon>Bacteria</taxon>
        <taxon>Pseudomonadati</taxon>
        <taxon>Myxococcota</taxon>
        <taxon>Polyangia</taxon>
        <taxon>Polyangiales</taxon>
        <taxon>Sandaracinaceae</taxon>
        <taxon>Sandaracinus</taxon>
    </lineage>
</organism>
<dbReference type="RefSeq" id="WP_053232040.1">
    <property type="nucleotide sequence ID" value="NZ_CP011125.1"/>
</dbReference>
<accession>A0A0F6W131</accession>
<proteinExistence type="predicted"/>
<dbReference type="EMBL" id="CP011125">
    <property type="protein sequence ID" value="AKF04730.1"/>
    <property type="molecule type" value="Genomic_DNA"/>
</dbReference>
<dbReference type="AlphaFoldDB" id="A0A0F6W131"/>
<dbReference type="Proteomes" id="UP000034883">
    <property type="component" value="Chromosome"/>
</dbReference>
<evidence type="ECO:0000313" key="2">
    <source>
        <dbReference type="Proteomes" id="UP000034883"/>
    </source>
</evidence>
<keyword evidence="2" id="KW-1185">Reference proteome</keyword>
<gene>
    <name evidence="1" type="ORF">DB32_001879</name>
</gene>
<protein>
    <submittedName>
        <fullName evidence="1">Uncharacterized protein</fullName>
    </submittedName>
</protein>
<dbReference type="OrthoDB" id="5481295at2"/>
<sequence>MPPIAVIRTERDVYANLLRDTRGLRREQANARDVWFASMPWERKEETLFELEMLLKGLACFGNPRNHPGTPAAKSAVAQDFHEELRILRDASQRVITLTKQLLGDKERAYTFTRYLESVLPEDSARGRLIQEQLTQDTPEEALFVLRNAFGHFLDLSDGLARLGRVSNRLYFAMHGVVVREIGRNAYFNPLMALEFRPEFDRIRSGEVLEALHVVESETAHRVLALTFLALFRALRYVSLVDAYASDPASTRRAYVILAVLRSDLRALTRYLGRRAGDAIADGLERELLATPSDEIGVRYTHLADVARSLTRIRGTLDHVANGLRVEVKKIFEHDLPSPQAEISAQELGPQMVIAAAELRASLQNAVRALCSEIRPGDTLPELAVDLAGRRAASDRLRREIWMFQQILRAFLAKADAAASAGSDGAHDRWAGHGSFQFVRDFLGHFRAIGYQLVRSHDYERLDPFLTSLERLRDVDLLEPHRMAEAVEECRALSQFLGELFEKVSGRAELAGHGFDRQSAGETLKIYLGRA</sequence>
<dbReference type="KEGG" id="samy:DB32_001879"/>
<name>A0A0F6W131_9BACT</name>
<evidence type="ECO:0000313" key="1">
    <source>
        <dbReference type="EMBL" id="AKF04730.1"/>
    </source>
</evidence>
<reference evidence="1 2" key="1">
    <citation type="submission" date="2015-03" db="EMBL/GenBank/DDBJ databases">
        <title>Genome assembly of Sandaracinus amylolyticus DSM 53668.</title>
        <authorList>
            <person name="Sharma G."/>
            <person name="Subramanian S."/>
        </authorList>
    </citation>
    <scope>NUCLEOTIDE SEQUENCE [LARGE SCALE GENOMIC DNA]</scope>
    <source>
        <strain evidence="1 2">DSM 53668</strain>
    </source>
</reference>